<evidence type="ECO:0000313" key="2">
    <source>
        <dbReference type="EMBL" id="OAZ07939.1"/>
    </source>
</evidence>
<feature type="transmembrane region" description="Helical" evidence="1">
    <location>
        <begin position="109"/>
        <end position="127"/>
    </location>
</feature>
<keyword evidence="1" id="KW-1133">Transmembrane helix</keyword>
<sequence length="457" mass="50046">MVQRLIRVWEFLTYSLWVSPLLFALGGAALAVGIMAAPQDILRDMFPSLLPGFNEIQAVRGLLETLLATLVTLTTFALSITMVVLTLAAGSLGPRMIRNFMGDNKTQNALGTFVGSILFLITSLMLMGEKPDSAPVPHLAVTVGIALFVISVFVLILFVHHLGRSIVADEVIQRVGKNLEETIQSASNTLTDPIKAAESAQTTLPDPQDIPRDQAICVASSGYVQGVDYEKICEIAKQTDTRISLVIRAGQHVLIGDIVGRITPLKDDVSKQAQDNIEQCHADILEAIMIGSHRTAMLDVEFALRQLVEVALRALSPGINDPFTAIAAIYRLGDALPHAMQFRYPVGIWRDDDDEVRLHALMSDFGGMLGAAYDQIRQSATAKPDVLLPMAEILESLMRLAETDHQREVLRTHARMIANAAERDIPEENDRKTVVRAATRVLHHQKPVKNSASEEDA</sequence>
<gene>
    <name evidence="2" type="ORF">TH4_19240</name>
</gene>
<accession>A0A853KVR1</accession>
<feature type="transmembrane region" description="Helical" evidence="1">
    <location>
        <begin position="12"/>
        <end position="37"/>
    </location>
</feature>
<evidence type="ECO:0008006" key="4">
    <source>
        <dbReference type="Google" id="ProtNLM"/>
    </source>
</evidence>
<dbReference type="AlphaFoldDB" id="A0A853KVR1"/>
<dbReference type="RefSeq" id="WP_064782328.1">
    <property type="nucleotide sequence ID" value="NZ_JPVZ01000012.1"/>
</dbReference>
<proteinExistence type="predicted"/>
<organism evidence="2 3">
    <name type="scientific">Thalassospira tepidiphila MCCC 1A03514</name>
    <dbReference type="NCBI Taxonomy" id="1177930"/>
    <lineage>
        <taxon>Bacteria</taxon>
        <taxon>Pseudomonadati</taxon>
        <taxon>Pseudomonadota</taxon>
        <taxon>Alphaproteobacteria</taxon>
        <taxon>Rhodospirillales</taxon>
        <taxon>Thalassospiraceae</taxon>
        <taxon>Thalassospira</taxon>
    </lineage>
</organism>
<evidence type="ECO:0000256" key="1">
    <source>
        <dbReference type="SAM" id="Phobius"/>
    </source>
</evidence>
<feature type="transmembrane region" description="Helical" evidence="1">
    <location>
        <begin position="139"/>
        <end position="159"/>
    </location>
</feature>
<evidence type="ECO:0000313" key="3">
    <source>
        <dbReference type="Proteomes" id="UP000094009"/>
    </source>
</evidence>
<protein>
    <recommendedName>
        <fullName evidence="4">DUF2254 domain-containing protein</fullName>
    </recommendedName>
</protein>
<dbReference type="EMBL" id="JPVZ01000012">
    <property type="protein sequence ID" value="OAZ07939.1"/>
    <property type="molecule type" value="Genomic_DNA"/>
</dbReference>
<feature type="transmembrane region" description="Helical" evidence="1">
    <location>
        <begin position="66"/>
        <end position="88"/>
    </location>
</feature>
<dbReference type="Pfam" id="PF10011">
    <property type="entry name" value="DUF2254"/>
    <property type="match status" value="1"/>
</dbReference>
<keyword evidence="1" id="KW-0812">Transmembrane</keyword>
<keyword evidence="1" id="KW-0472">Membrane</keyword>
<dbReference type="Proteomes" id="UP000094009">
    <property type="component" value="Unassembled WGS sequence"/>
</dbReference>
<comment type="caution">
    <text evidence="2">The sequence shown here is derived from an EMBL/GenBank/DDBJ whole genome shotgun (WGS) entry which is preliminary data.</text>
</comment>
<reference evidence="2 3" key="1">
    <citation type="submission" date="2014-07" db="EMBL/GenBank/DDBJ databases">
        <title>Draft genome sequence of Thalassospira tepidiphila 1-1B.</title>
        <authorList>
            <person name="Lai Q."/>
            <person name="Shao Z."/>
        </authorList>
    </citation>
    <scope>NUCLEOTIDE SEQUENCE [LARGE SCALE GENOMIC DNA]</scope>
    <source>
        <strain evidence="2 3">MCCC 1A03514</strain>
    </source>
</reference>
<name>A0A853KVR1_9PROT</name>
<dbReference type="InterPro" id="IPR018723">
    <property type="entry name" value="DUF2254_membrane"/>
</dbReference>